<reference evidence="1" key="1">
    <citation type="journal article" date="2014" name="Front. Microbiol.">
        <title>High frequency of phylogenetically diverse reductive dehalogenase-homologous genes in deep subseafloor sedimentary metagenomes.</title>
        <authorList>
            <person name="Kawai M."/>
            <person name="Futagami T."/>
            <person name="Toyoda A."/>
            <person name="Takaki Y."/>
            <person name="Nishi S."/>
            <person name="Hori S."/>
            <person name="Arai W."/>
            <person name="Tsubouchi T."/>
            <person name="Morono Y."/>
            <person name="Uchiyama I."/>
            <person name="Ito T."/>
            <person name="Fujiyama A."/>
            <person name="Inagaki F."/>
            <person name="Takami H."/>
        </authorList>
    </citation>
    <scope>NUCLEOTIDE SEQUENCE</scope>
    <source>
        <strain evidence="1">Expedition CK06-06</strain>
    </source>
</reference>
<accession>X1TF41</accession>
<proteinExistence type="predicted"/>
<organism evidence="1">
    <name type="scientific">marine sediment metagenome</name>
    <dbReference type="NCBI Taxonomy" id="412755"/>
    <lineage>
        <taxon>unclassified sequences</taxon>
        <taxon>metagenomes</taxon>
        <taxon>ecological metagenomes</taxon>
    </lineage>
</organism>
<gene>
    <name evidence="1" type="ORF">S12H4_53638</name>
</gene>
<evidence type="ECO:0000313" key="1">
    <source>
        <dbReference type="EMBL" id="GAJ03894.1"/>
    </source>
</evidence>
<dbReference type="AlphaFoldDB" id="X1TF41"/>
<protein>
    <recommendedName>
        <fullName evidence="2">DUF1805 domain-containing protein</fullName>
    </recommendedName>
</protein>
<dbReference type="InterPro" id="IPR036493">
    <property type="entry name" value="YunC_sf"/>
</dbReference>
<name>X1TF41_9ZZZZ</name>
<dbReference type="EMBL" id="BARW01034176">
    <property type="protein sequence ID" value="GAJ03894.1"/>
    <property type="molecule type" value="Genomic_DNA"/>
</dbReference>
<evidence type="ECO:0008006" key="2">
    <source>
        <dbReference type="Google" id="ProtNLM"/>
    </source>
</evidence>
<dbReference type="SUPFAM" id="SSF102891">
    <property type="entry name" value="Hypothetical protein Ta1206"/>
    <property type="match status" value="1"/>
</dbReference>
<dbReference type="Gene3D" id="3.30.1980.10">
    <property type="entry name" value="Hypothetical protein YunC"/>
    <property type="match status" value="1"/>
</dbReference>
<comment type="caution">
    <text evidence="1">The sequence shown here is derived from an EMBL/GenBank/DDBJ whole genome shotgun (WGS) entry which is preliminary data.</text>
</comment>
<feature type="non-terminal residue" evidence="1">
    <location>
        <position position="85"/>
    </location>
</feature>
<sequence>MEIHTKTWQTPNGPVEGVQTKWPGFNILLVTGPKGFLACPAVDVDACQGYGAAAAIVESTPDDPIGTLDRFGDRKITKANEKAKD</sequence>